<dbReference type="AlphaFoldDB" id="A0A7C4QLG8"/>
<comment type="caution">
    <text evidence="2">The sequence shown here is derived from an EMBL/GenBank/DDBJ whole genome shotgun (WGS) entry which is preliminary data.</text>
</comment>
<dbReference type="SUPFAM" id="SSF48371">
    <property type="entry name" value="ARM repeat"/>
    <property type="match status" value="1"/>
</dbReference>
<dbReference type="EMBL" id="DSVQ01000003">
    <property type="protein sequence ID" value="HGT37900.1"/>
    <property type="molecule type" value="Genomic_DNA"/>
</dbReference>
<organism evidence="2">
    <name type="scientific">Schlesneria paludicola</name>
    <dbReference type="NCBI Taxonomy" id="360056"/>
    <lineage>
        <taxon>Bacteria</taxon>
        <taxon>Pseudomonadati</taxon>
        <taxon>Planctomycetota</taxon>
        <taxon>Planctomycetia</taxon>
        <taxon>Planctomycetales</taxon>
        <taxon>Planctomycetaceae</taxon>
        <taxon>Schlesneria</taxon>
    </lineage>
</organism>
<protein>
    <recommendedName>
        <fullName evidence="3">HEAT repeat domain-containing protein</fullName>
    </recommendedName>
</protein>
<proteinExistence type="predicted"/>
<evidence type="ECO:0000256" key="1">
    <source>
        <dbReference type="SAM" id="MobiDB-lite"/>
    </source>
</evidence>
<dbReference type="Pfam" id="PF13646">
    <property type="entry name" value="HEAT_2"/>
    <property type="match status" value="2"/>
</dbReference>
<dbReference type="Gene3D" id="1.25.10.10">
    <property type="entry name" value="Leucine-rich Repeat Variant"/>
    <property type="match status" value="2"/>
</dbReference>
<accession>A0A7C4QLG8</accession>
<sequence>MARPLPLNPYAAEPLAVWEARLHGDGRGEERFRAFEAVTHLAPRAEAARHALRLLNDADAELRAAACRWLAGSIRRGELALPFQELSEGLSRCLADADPDVQFEAVRGLAWLAPESPGLAEVVLRLLDQAEGRTTTLALLVELSGGLPQLADRLLERLRQWLADDDAELREAVAMTLARWGVHAASAETELAAALDDEDPLVREHAAVALQQLPRLAPATQAALESAAKDDDPGVAQAAQTALQRHRS</sequence>
<gene>
    <name evidence="2" type="ORF">ENS64_01325</name>
</gene>
<feature type="region of interest" description="Disordered" evidence="1">
    <location>
        <begin position="221"/>
        <end position="248"/>
    </location>
</feature>
<dbReference type="InterPro" id="IPR016024">
    <property type="entry name" value="ARM-type_fold"/>
</dbReference>
<reference evidence="2" key="1">
    <citation type="journal article" date="2020" name="mSystems">
        <title>Genome- and Community-Level Interaction Insights into Carbon Utilization and Element Cycling Functions of Hydrothermarchaeota in Hydrothermal Sediment.</title>
        <authorList>
            <person name="Zhou Z."/>
            <person name="Liu Y."/>
            <person name="Xu W."/>
            <person name="Pan J."/>
            <person name="Luo Z.H."/>
            <person name="Li M."/>
        </authorList>
    </citation>
    <scope>NUCLEOTIDE SEQUENCE [LARGE SCALE GENOMIC DNA]</scope>
    <source>
        <strain evidence="2">SpSt-508</strain>
    </source>
</reference>
<name>A0A7C4QLG8_9PLAN</name>
<dbReference type="InterPro" id="IPR011989">
    <property type="entry name" value="ARM-like"/>
</dbReference>
<feature type="compositionally biased region" description="Polar residues" evidence="1">
    <location>
        <begin position="238"/>
        <end position="248"/>
    </location>
</feature>
<evidence type="ECO:0000313" key="2">
    <source>
        <dbReference type="EMBL" id="HGT37900.1"/>
    </source>
</evidence>
<evidence type="ECO:0008006" key="3">
    <source>
        <dbReference type="Google" id="ProtNLM"/>
    </source>
</evidence>